<organism evidence="1">
    <name type="scientific">Anguilla anguilla</name>
    <name type="common">European freshwater eel</name>
    <name type="synonym">Muraena anguilla</name>
    <dbReference type="NCBI Taxonomy" id="7936"/>
    <lineage>
        <taxon>Eukaryota</taxon>
        <taxon>Metazoa</taxon>
        <taxon>Chordata</taxon>
        <taxon>Craniata</taxon>
        <taxon>Vertebrata</taxon>
        <taxon>Euteleostomi</taxon>
        <taxon>Actinopterygii</taxon>
        <taxon>Neopterygii</taxon>
        <taxon>Teleostei</taxon>
        <taxon>Anguilliformes</taxon>
        <taxon>Anguillidae</taxon>
        <taxon>Anguilla</taxon>
    </lineage>
</organism>
<dbReference type="EMBL" id="GBXM01011674">
    <property type="protein sequence ID" value="JAH96903.1"/>
    <property type="molecule type" value="Transcribed_RNA"/>
</dbReference>
<accession>A0A0E9X5E6</accession>
<dbReference type="AlphaFoldDB" id="A0A0E9X5E6"/>
<reference evidence="1" key="2">
    <citation type="journal article" date="2015" name="Fish Shellfish Immunol.">
        <title>Early steps in the European eel (Anguilla anguilla)-Vibrio vulnificus interaction in the gills: Role of the RtxA13 toxin.</title>
        <authorList>
            <person name="Callol A."/>
            <person name="Pajuelo D."/>
            <person name="Ebbesson L."/>
            <person name="Teles M."/>
            <person name="MacKenzie S."/>
            <person name="Amaro C."/>
        </authorList>
    </citation>
    <scope>NUCLEOTIDE SEQUENCE</scope>
</reference>
<protein>
    <submittedName>
        <fullName evidence="1">Uncharacterized protein</fullName>
    </submittedName>
</protein>
<proteinExistence type="predicted"/>
<name>A0A0E9X5E6_ANGAN</name>
<evidence type="ECO:0000313" key="1">
    <source>
        <dbReference type="EMBL" id="JAH96903.1"/>
    </source>
</evidence>
<sequence length="42" mass="4393">MPGWVCLEFLGNCSNGHRGQSTLACGCPQQPTSSVISPSTKL</sequence>
<reference evidence="1" key="1">
    <citation type="submission" date="2014-11" db="EMBL/GenBank/DDBJ databases">
        <authorList>
            <person name="Amaro Gonzalez C."/>
        </authorList>
    </citation>
    <scope>NUCLEOTIDE SEQUENCE</scope>
</reference>